<dbReference type="EMBL" id="JADPKZ010000032">
    <property type="protein sequence ID" value="MBF8377102.1"/>
    <property type="molecule type" value="Genomic_DNA"/>
</dbReference>
<feature type="binding site" evidence="9">
    <location>
        <position position="57"/>
    </location>
    <ligand>
        <name>substrate</name>
    </ligand>
</feature>
<keyword evidence="3 9" id="KW-0210">Decarboxylase</keyword>
<dbReference type="NCBIfam" id="TIGR00223">
    <property type="entry name" value="panD"/>
    <property type="match status" value="1"/>
</dbReference>
<dbReference type="Gene3D" id="2.40.40.20">
    <property type="match status" value="1"/>
</dbReference>
<dbReference type="EC" id="4.1.1.11" evidence="9"/>
<evidence type="ECO:0000256" key="7">
    <source>
        <dbReference type="ARBA" id="ARBA00023270"/>
    </source>
</evidence>
<feature type="modified residue" description="Pyruvic acid (Ser)" evidence="9">
    <location>
        <position position="25"/>
    </location>
</feature>
<evidence type="ECO:0000256" key="3">
    <source>
        <dbReference type="ARBA" id="ARBA00022793"/>
    </source>
</evidence>
<evidence type="ECO:0000256" key="9">
    <source>
        <dbReference type="HAMAP-Rule" id="MF_00446"/>
    </source>
</evidence>
<keyword evidence="8 9" id="KW-0670">Pyruvate</keyword>
<proteinExistence type="inferred from homology"/>
<comment type="function">
    <text evidence="9">Catalyzes the pyruvoyl-dependent decarboxylation of aspartate to produce beta-alanine.</text>
</comment>
<keyword evidence="1 9" id="KW-0963">Cytoplasm</keyword>
<dbReference type="InterPro" id="IPR003190">
    <property type="entry name" value="Asp_decarbox"/>
</dbReference>
<protein>
    <recommendedName>
        <fullName evidence="9">Aspartate 1-decarboxylase</fullName>
        <ecNumber evidence="9">4.1.1.11</ecNumber>
    </recommendedName>
    <alternativeName>
        <fullName evidence="9">Aspartate alpha-decarboxylase</fullName>
    </alternativeName>
    <component>
        <recommendedName>
            <fullName evidence="9">Aspartate 1-decarboxylase beta chain</fullName>
        </recommendedName>
    </component>
    <component>
        <recommendedName>
            <fullName evidence="9">Aspartate 1-decarboxylase alpha chain</fullName>
        </recommendedName>
    </component>
</protein>
<evidence type="ECO:0000256" key="1">
    <source>
        <dbReference type="ARBA" id="ARBA00022490"/>
    </source>
</evidence>
<dbReference type="GO" id="GO:0004068">
    <property type="term" value="F:aspartate 1-decarboxylase activity"/>
    <property type="evidence" value="ECO:0007669"/>
    <property type="project" value="UniProtKB-EC"/>
</dbReference>
<evidence type="ECO:0000313" key="11">
    <source>
        <dbReference type="Proteomes" id="UP000642910"/>
    </source>
</evidence>
<dbReference type="CDD" id="cd06919">
    <property type="entry name" value="Asp_decarbox"/>
    <property type="match status" value="1"/>
</dbReference>
<sequence length="135" mass="14931">MFRTLMKSKIHRATVTQTNLHYVGSITIDEDLMEAADLVENEQVQVVNIHTGARFETYVIPGDRGSGVIGLNGAAARLAEPGDLVIVISYAAYSEEEVRRHHPTVVMVDADNRPVEALASEAEENKRMERVTARV</sequence>
<dbReference type="Pfam" id="PF02261">
    <property type="entry name" value="Asp_decarbox"/>
    <property type="match status" value="1"/>
</dbReference>
<dbReference type="HAMAP" id="MF_00446">
    <property type="entry name" value="PanD"/>
    <property type="match status" value="1"/>
</dbReference>
<evidence type="ECO:0000256" key="8">
    <source>
        <dbReference type="ARBA" id="ARBA00023317"/>
    </source>
</evidence>
<dbReference type="InterPro" id="IPR009010">
    <property type="entry name" value="Asp_de-COase-like_dom_sf"/>
</dbReference>
<organism evidence="10 11">
    <name type="scientific">Alicyclobacillus mali</name>
    <name type="common">ex Roth et al. 2021</name>
    <dbReference type="NCBI Taxonomy" id="1123961"/>
    <lineage>
        <taxon>Bacteria</taxon>
        <taxon>Bacillati</taxon>
        <taxon>Bacillota</taxon>
        <taxon>Bacilli</taxon>
        <taxon>Bacillales</taxon>
        <taxon>Alicyclobacillaceae</taxon>
        <taxon>Alicyclobacillus</taxon>
    </lineage>
</organism>
<keyword evidence="5 9" id="KW-0865">Zymogen</keyword>
<keyword evidence="7 9" id="KW-0704">Schiff base</keyword>
<accession>A0ABS0F1F3</accession>
<feature type="active site" description="Proton donor" evidence="9">
    <location>
        <position position="58"/>
    </location>
</feature>
<evidence type="ECO:0000256" key="6">
    <source>
        <dbReference type="ARBA" id="ARBA00023239"/>
    </source>
</evidence>
<comment type="PTM">
    <text evidence="9">Is synthesized initially as an inactive proenzyme, which is activated by self-cleavage at a specific serine bond to produce a beta-subunit with a hydroxyl group at its C-terminus and an alpha-subunit with a pyruvoyl group at its N-terminus.</text>
</comment>
<evidence type="ECO:0000256" key="5">
    <source>
        <dbReference type="ARBA" id="ARBA00023145"/>
    </source>
</evidence>
<keyword evidence="4 9" id="KW-0068">Autocatalytic cleavage</keyword>
<dbReference type="PANTHER" id="PTHR21012:SF0">
    <property type="entry name" value="ASPARTATE 1-DECARBOXYLASE"/>
    <property type="match status" value="1"/>
</dbReference>
<keyword evidence="6 9" id="KW-0456">Lyase</keyword>
<comment type="caution">
    <text evidence="10">The sequence shown here is derived from an EMBL/GenBank/DDBJ whole genome shotgun (WGS) entry which is preliminary data.</text>
</comment>
<comment type="subcellular location">
    <subcellularLocation>
        <location evidence="9">Cytoplasm</location>
    </subcellularLocation>
</comment>
<dbReference type="PANTHER" id="PTHR21012">
    <property type="entry name" value="ASPARTATE 1-DECARBOXYLASE"/>
    <property type="match status" value="1"/>
</dbReference>
<dbReference type="PIRSF" id="PIRSF006246">
    <property type="entry name" value="Asp_decarbox"/>
    <property type="match status" value="1"/>
</dbReference>
<keyword evidence="2 9" id="KW-0566">Pantothenate biosynthesis</keyword>
<reference evidence="10 11" key="1">
    <citation type="submission" date="2020-11" db="EMBL/GenBank/DDBJ databases">
        <title>Genomic insight of Alicyclobacillus mali FL 18 reveals a new arsenic-resistant strain, with potential in environmental biotechnology.</title>
        <authorList>
            <person name="Fiorentino G."/>
            <person name="Gallo G."/>
            <person name="Aulitto M."/>
        </authorList>
    </citation>
    <scope>NUCLEOTIDE SEQUENCE [LARGE SCALE GENOMIC DNA]</scope>
    <source>
        <strain evidence="10 11">FL 18</strain>
    </source>
</reference>
<dbReference type="Proteomes" id="UP000642910">
    <property type="component" value="Unassembled WGS sequence"/>
</dbReference>
<keyword evidence="11" id="KW-1185">Reference proteome</keyword>
<gene>
    <name evidence="9" type="primary">panD</name>
    <name evidence="10" type="ORF">IW967_04345</name>
</gene>
<feature type="binding site" evidence="9">
    <location>
        <begin position="73"/>
        <end position="75"/>
    </location>
    <ligand>
        <name>substrate</name>
    </ligand>
</feature>
<evidence type="ECO:0000256" key="4">
    <source>
        <dbReference type="ARBA" id="ARBA00022813"/>
    </source>
</evidence>
<dbReference type="SUPFAM" id="SSF50692">
    <property type="entry name" value="ADC-like"/>
    <property type="match status" value="1"/>
</dbReference>
<feature type="chain" id="PRO_5044914980" description="Aspartate 1-decarboxylase beta chain" evidence="9">
    <location>
        <begin position="1"/>
        <end position="24"/>
    </location>
</feature>
<comment type="cofactor">
    <cofactor evidence="9">
        <name>pyruvate</name>
        <dbReference type="ChEBI" id="CHEBI:15361"/>
    </cofactor>
    <text evidence="9">Binds 1 pyruvoyl group covalently per subunit.</text>
</comment>
<comment type="catalytic activity">
    <reaction evidence="9">
        <text>L-aspartate + H(+) = beta-alanine + CO2</text>
        <dbReference type="Rhea" id="RHEA:19497"/>
        <dbReference type="ChEBI" id="CHEBI:15378"/>
        <dbReference type="ChEBI" id="CHEBI:16526"/>
        <dbReference type="ChEBI" id="CHEBI:29991"/>
        <dbReference type="ChEBI" id="CHEBI:57966"/>
        <dbReference type="EC" id="4.1.1.11"/>
    </reaction>
</comment>
<feature type="chain" id="PRO_5044914981" description="Aspartate 1-decarboxylase alpha chain" evidence="9">
    <location>
        <begin position="25"/>
        <end position="135"/>
    </location>
</feature>
<comment type="similarity">
    <text evidence="9">Belongs to the PanD family.</text>
</comment>
<evidence type="ECO:0000256" key="2">
    <source>
        <dbReference type="ARBA" id="ARBA00022655"/>
    </source>
</evidence>
<comment type="pathway">
    <text evidence="9">Cofactor biosynthesis; (R)-pantothenate biosynthesis; beta-alanine from L-aspartate: step 1/1.</text>
</comment>
<name>A0ABS0F1F3_9BACL</name>
<feature type="active site" description="Schiff-base intermediate with substrate; via pyruvic acid" evidence="9">
    <location>
        <position position="25"/>
    </location>
</feature>
<evidence type="ECO:0000313" key="10">
    <source>
        <dbReference type="EMBL" id="MBF8377102.1"/>
    </source>
</evidence>
<comment type="subunit">
    <text evidence="9">Heterooctamer of four alpha and four beta subunits.</text>
</comment>
<dbReference type="RefSeq" id="WP_067851674.1">
    <property type="nucleotide sequence ID" value="NZ_JADPKZ010000032.1"/>
</dbReference>